<dbReference type="RefSeq" id="WP_179792311.1">
    <property type="nucleotide sequence ID" value="NZ_BAABHP010000030.1"/>
</dbReference>
<dbReference type="EMBL" id="JACCBN010000001">
    <property type="protein sequence ID" value="NYD34351.1"/>
    <property type="molecule type" value="Genomic_DNA"/>
</dbReference>
<keyword evidence="2" id="KW-1185">Reference proteome</keyword>
<dbReference type="AlphaFoldDB" id="A0A7Y9DRS5"/>
<evidence type="ECO:0008006" key="3">
    <source>
        <dbReference type="Google" id="ProtNLM"/>
    </source>
</evidence>
<evidence type="ECO:0000313" key="1">
    <source>
        <dbReference type="EMBL" id="NYD34351.1"/>
    </source>
</evidence>
<protein>
    <recommendedName>
        <fullName evidence="3">YaaC-like protein</fullName>
    </recommendedName>
</protein>
<dbReference type="Proteomes" id="UP000535890">
    <property type="component" value="Unassembled WGS sequence"/>
</dbReference>
<dbReference type="Pfam" id="PF14175">
    <property type="entry name" value="YaaC"/>
    <property type="match status" value="1"/>
</dbReference>
<reference evidence="1 2" key="1">
    <citation type="submission" date="2020-07" db="EMBL/GenBank/DDBJ databases">
        <title>Sequencing the genomes of 1000 actinobacteria strains.</title>
        <authorList>
            <person name="Klenk H.-P."/>
        </authorList>
    </citation>
    <scope>NUCLEOTIDE SEQUENCE [LARGE SCALE GENOMIC DNA]</scope>
    <source>
        <strain evidence="1 2">DSM 45772</strain>
    </source>
</reference>
<comment type="caution">
    <text evidence="1">The sequence shown here is derived from an EMBL/GenBank/DDBJ whole genome shotgun (WGS) entry which is preliminary data.</text>
</comment>
<sequence>MSEFRTFSGWHDAALLGTLGSELRGWQEAPSAQIVWNEIDFLSSVKSAGTNRFTGTQKERNRKWQAVNDFTRQAKAYYDALEHVRGTSRALLAYYAFLNLAKAELVHSHPDQVIEQKIKHGLWFDVGRQSTIRSDQVNVQDGVFRLLYEARTGEVLTRGSTLQVQRLLGHVPEVGHEYYRAFGDRSSVVRGWCRILQNGSAAWPVLLLDCSRRDLDKIGGSKRIEASFEHVELPPNWRLFAANIGAHTRPQIVLQSKRTFDIASPRWGYDAFHWACAALGNRVHMAVENNADFLYVPDLLKSRKSAMPPSLARYAIMFYISSLVRYRPSRLNPERQQLTVWLLEAFAQQSPLFMLIDSLAGLDQAPHMFNML</sequence>
<dbReference type="InterPro" id="IPR026988">
    <property type="entry name" value="YaaC-like"/>
</dbReference>
<evidence type="ECO:0000313" key="2">
    <source>
        <dbReference type="Proteomes" id="UP000535890"/>
    </source>
</evidence>
<accession>A0A7Y9DRS5</accession>
<organism evidence="1 2">
    <name type="scientific">Actinomycetospora corticicola</name>
    <dbReference type="NCBI Taxonomy" id="663602"/>
    <lineage>
        <taxon>Bacteria</taxon>
        <taxon>Bacillati</taxon>
        <taxon>Actinomycetota</taxon>
        <taxon>Actinomycetes</taxon>
        <taxon>Pseudonocardiales</taxon>
        <taxon>Pseudonocardiaceae</taxon>
        <taxon>Actinomycetospora</taxon>
    </lineage>
</organism>
<proteinExistence type="predicted"/>
<name>A0A7Y9DRS5_9PSEU</name>
<gene>
    <name evidence="1" type="ORF">BJ983_000453</name>
</gene>